<dbReference type="InterPro" id="IPR036770">
    <property type="entry name" value="Ankyrin_rpt-contain_sf"/>
</dbReference>
<feature type="compositionally biased region" description="Low complexity" evidence="11">
    <location>
        <begin position="516"/>
        <end position="525"/>
    </location>
</feature>
<evidence type="ECO:0000256" key="5">
    <source>
        <dbReference type="ARBA" id="ARBA00012026"/>
    </source>
</evidence>
<keyword evidence="8" id="KW-0464">Manganese</keyword>
<feature type="domain" description="Metalloenzyme" evidence="12">
    <location>
        <begin position="948"/>
        <end position="1539"/>
    </location>
</feature>
<dbReference type="PROSITE" id="PS50297">
    <property type="entry name" value="ANK_REP_REGION"/>
    <property type="match status" value="4"/>
</dbReference>
<dbReference type="InterPro" id="IPR005995">
    <property type="entry name" value="Pgm_bpd_ind"/>
</dbReference>
<accession>A0ABQ5SQD6</accession>
<dbReference type="Gene3D" id="3.40.720.10">
    <property type="entry name" value="Alkaline Phosphatase, subunit A"/>
    <property type="match status" value="2"/>
</dbReference>
<dbReference type="SUPFAM" id="SSF53649">
    <property type="entry name" value="Alkaline phosphatase-like"/>
    <property type="match status" value="1"/>
</dbReference>
<comment type="cofactor">
    <cofactor evidence="2">
        <name>Mn(2+)</name>
        <dbReference type="ChEBI" id="CHEBI:29035"/>
    </cofactor>
</comment>
<keyword evidence="10" id="KW-0040">ANK repeat</keyword>
<dbReference type="PANTHER" id="PTHR31637">
    <property type="entry name" value="2,3-BISPHOSPHOGLYCERATE-INDEPENDENT PHOSPHOGLYCERATE MUTASE"/>
    <property type="match status" value="1"/>
</dbReference>
<evidence type="ECO:0000256" key="3">
    <source>
        <dbReference type="ARBA" id="ARBA00004798"/>
    </source>
</evidence>
<feature type="compositionally biased region" description="Acidic residues" evidence="11">
    <location>
        <begin position="671"/>
        <end position="688"/>
    </location>
</feature>
<dbReference type="InterPro" id="IPR017850">
    <property type="entry name" value="Alkaline_phosphatase_core_sf"/>
</dbReference>
<keyword evidence="6" id="KW-0479">Metal-binding</keyword>
<feature type="compositionally biased region" description="Low complexity" evidence="11">
    <location>
        <begin position="808"/>
        <end position="817"/>
    </location>
</feature>
<sequence>AAATAAAEGPSGSAPAALAAAAIDAGNDSGSWGASSGGNGAGVSGQSPMGRWADVRDNGGVTVGGSAWTSQQDALMKACLAFDIVRIRQLLDSGVSANLADESGWTALHRAAYRGNLVLVEVLLRAGADAGARTRLGDTPLHMASRQNNPLIVRVLLEAGADVNNKGQEGATPLHVASSWGRCEVVEELITAGADKEAEDEEGETAYHKAARAGEMAVARLLAQAGANKQALNKVGLTPLNYMAKCFASYPASAPFAGRHDVTNTGGSTRPLRASASGAPFSHSSRGKGQHVQAHENGHADKEQALDGSLCRDRSRIIGGGGGDGSGNSTLRHSDEAECSGVHNAKWWEYSAYYGQDFGGGAVGDGFTSAPFGRLWAPGGRSTLGRGSPGRVHDGRNRRASTGVLPALPLLLVPHQGSSSPPRHRAAPPPEQSPPRSTAACRRAAAALPAATRNQAAVVSGAATRASPGGGGGGGGGGNSGRQSLPAISGKSHDARTRTPALTSPLQAPRSPPLLSPLALPSPAATSPPRPILNPAPTATHSAIALESGGGDVERSTSPACRPVSPPPPPAASASAESQPVHGGEREEEGDAPSDPEKGGDLPSPTATIAAAITGGDADRQEGPTSAEQAAETLVAEEAEEEGLQQAPQDGAEGEAEAEEEDAGCTKGPENENEIENEEAKEEVEGDVTDPQVGVSAPSSTSSSVREPEQRDTAHRLKEAEEKEREAAQTAADSITRQESWPAPPLPPLEPEEGDEATATEEEAKGAASFDSFRERSPEDTPTTPVPSTPLPPAPPRPLQQQPEREQQQQQHQELQPDAVTEESANPSAIAMGTNTTDAQTDSAASITDTQPTVPSPPVAIQSSPPGPLPLPVHKDDEVIRLGDVPPALPPAGTLSAAAVPLASAATMREGEDGEWYSEPESEEEVDPETDYVLKPHPTIPPPTGPLLLIILSGIAEAAGAAGAADPANRHNAICAADTPALDAARSTAAAVGRLRTLRSHGTAVGLPAAGAVAHSEASHLTLACGRALPQATSLVDAALASGAIFRSPGWRHLRHAFSAPHTVHFIGLLSDGGVHSNVRHLTALLRGAVSSGAKRLRVHVLLDGRDVPDGSSVTYIDDLEGELAALRAGGCDARVASGGGRMRVTMDRYQSDWAVVKRGWDAHVLGQAPHTFTDPLTAIVKLRGSEAAPVPDQFLEPFVIVDEDDSDDYLEDDINYEDEDEDGGDEDKEERKQRSSSSNSLHNGRCSSNRRSGNGRGGLPVGPVQDGDGVVLFNSRAERMVQFAAALEALEGQFEGFERGRVPKDLRIVGLTRYDQATRVPAHVLVRPPRGRCQHVVGRYLVASGIPNLAVVEAASSGHITFCWNGNRSSKLHDSLDQHLVIQSDKCDPGRLAGPRAAQVAAAVREALQGGQHRFIRVFLPDPDLAAHTGDMSGTVRAIEAVDAAVGEMLATVDSVNGRWMLTSDHGNADDMVQRDMWGCPLYDDDMRPLPYPGHTNAPVPLLMGGAGLPDRVRFRKDMMEAGLANVAATLLNLLGFDAPDLYEPSLVAV</sequence>
<feature type="repeat" description="ANK" evidence="10">
    <location>
        <begin position="202"/>
        <end position="234"/>
    </location>
</feature>
<feature type="compositionally biased region" description="Basic and acidic residues" evidence="11">
    <location>
        <begin position="706"/>
        <end position="727"/>
    </location>
</feature>
<dbReference type="PROSITE" id="PS50088">
    <property type="entry name" value="ANK_REPEAT"/>
    <property type="match status" value="4"/>
</dbReference>
<dbReference type="EC" id="5.4.2.12" evidence="5"/>
<comment type="caution">
    <text evidence="14">The sequence shown here is derived from an EMBL/GenBank/DDBJ whole genome shotgun (WGS) entry which is preliminary data.</text>
</comment>
<organism evidence="14 15">
    <name type="scientific">Volvox africanus</name>
    <dbReference type="NCBI Taxonomy" id="51714"/>
    <lineage>
        <taxon>Eukaryota</taxon>
        <taxon>Viridiplantae</taxon>
        <taxon>Chlorophyta</taxon>
        <taxon>core chlorophytes</taxon>
        <taxon>Chlorophyceae</taxon>
        <taxon>CS clade</taxon>
        <taxon>Chlamydomonadales</taxon>
        <taxon>Volvocaceae</taxon>
        <taxon>Volvox</taxon>
    </lineage>
</organism>
<feature type="region of interest" description="Disordered" evidence="11">
    <location>
        <begin position="1216"/>
        <end position="1265"/>
    </location>
</feature>
<protein>
    <recommendedName>
        <fullName evidence="5">phosphoglycerate mutase (2,3-diphosphoglycerate-independent)</fullName>
        <ecNumber evidence="5">5.4.2.12</ecNumber>
    </recommendedName>
</protein>
<keyword evidence="7" id="KW-0324">Glycolysis</keyword>
<feature type="domain" description="BPG-independent PGAM N-terminal" evidence="13">
    <location>
        <begin position="1261"/>
        <end position="1317"/>
    </location>
</feature>
<feature type="compositionally biased region" description="Low complexity" evidence="11">
    <location>
        <begin position="1244"/>
        <end position="1253"/>
    </location>
</feature>
<feature type="compositionally biased region" description="Low complexity" evidence="11">
    <location>
        <begin position="404"/>
        <end position="421"/>
    </location>
</feature>
<feature type="repeat" description="ANK" evidence="10">
    <location>
        <begin position="169"/>
        <end position="201"/>
    </location>
</feature>
<feature type="compositionally biased region" description="Acidic residues" evidence="11">
    <location>
        <begin position="750"/>
        <end position="761"/>
    </location>
</feature>
<dbReference type="Proteomes" id="UP001165090">
    <property type="component" value="Unassembled WGS sequence"/>
</dbReference>
<evidence type="ECO:0000256" key="11">
    <source>
        <dbReference type="SAM" id="MobiDB-lite"/>
    </source>
</evidence>
<dbReference type="Gene3D" id="1.25.40.20">
    <property type="entry name" value="Ankyrin repeat-containing domain"/>
    <property type="match status" value="2"/>
</dbReference>
<feature type="repeat" description="ANK" evidence="10">
    <location>
        <begin position="103"/>
        <end position="135"/>
    </location>
</feature>
<feature type="compositionally biased region" description="Gly residues" evidence="11">
    <location>
        <begin position="468"/>
        <end position="480"/>
    </location>
</feature>
<dbReference type="SUPFAM" id="SSF64158">
    <property type="entry name" value="2,3-Bisphosphoglycerate-independent phosphoglycerate mutase, substrate-binding domain"/>
    <property type="match status" value="2"/>
</dbReference>
<dbReference type="InterPro" id="IPR002110">
    <property type="entry name" value="Ankyrin_rpt"/>
</dbReference>
<feature type="region of interest" description="Disordered" evidence="11">
    <location>
        <begin position="261"/>
        <end position="306"/>
    </location>
</feature>
<evidence type="ECO:0000256" key="1">
    <source>
        <dbReference type="ARBA" id="ARBA00000370"/>
    </source>
</evidence>
<keyword evidence="9" id="KW-0413">Isomerase</keyword>
<feature type="compositionally biased region" description="Acidic residues" evidence="11">
    <location>
        <begin position="652"/>
        <end position="663"/>
    </location>
</feature>
<evidence type="ECO:0000256" key="4">
    <source>
        <dbReference type="ARBA" id="ARBA00008819"/>
    </source>
</evidence>
<dbReference type="SUPFAM" id="SSF48403">
    <property type="entry name" value="Ankyrin repeat"/>
    <property type="match status" value="1"/>
</dbReference>
<dbReference type="InterPro" id="IPR036646">
    <property type="entry name" value="PGAM_B_sf"/>
</dbReference>
<evidence type="ECO:0000259" key="12">
    <source>
        <dbReference type="Pfam" id="PF01676"/>
    </source>
</evidence>
<feature type="compositionally biased region" description="Low complexity" evidence="11">
    <location>
        <begin position="439"/>
        <end position="457"/>
    </location>
</feature>
<evidence type="ECO:0000256" key="6">
    <source>
        <dbReference type="ARBA" id="ARBA00022723"/>
    </source>
</evidence>
<feature type="compositionally biased region" description="Pro residues" evidence="11">
    <location>
        <begin position="784"/>
        <end position="798"/>
    </location>
</feature>
<evidence type="ECO:0000259" key="13">
    <source>
        <dbReference type="Pfam" id="PF06415"/>
    </source>
</evidence>
<dbReference type="EMBL" id="BSDZ01000119">
    <property type="protein sequence ID" value="GLI71735.1"/>
    <property type="molecule type" value="Genomic_DNA"/>
</dbReference>
<evidence type="ECO:0000256" key="2">
    <source>
        <dbReference type="ARBA" id="ARBA00001936"/>
    </source>
</evidence>
<dbReference type="SMART" id="SM00248">
    <property type="entry name" value="ANK"/>
    <property type="match status" value="5"/>
</dbReference>
<feature type="region of interest" description="Disordered" evidence="11">
    <location>
        <begin position="377"/>
        <end position="873"/>
    </location>
</feature>
<reference evidence="14 15" key="1">
    <citation type="journal article" date="2023" name="IScience">
        <title>Expanded male sex-determining region conserved during the evolution of homothallism in the green alga Volvox.</title>
        <authorList>
            <person name="Yamamoto K."/>
            <person name="Matsuzaki R."/>
            <person name="Mahakham W."/>
            <person name="Heman W."/>
            <person name="Sekimoto H."/>
            <person name="Kawachi M."/>
            <person name="Minakuchi Y."/>
            <person name="Toyoda A."/>
            <person name="Nozaki H."/>
        </authorList>
    </citation>
    <scope>NUCLEOTIDE SEQUENCE [LARGE SCALE GENOMIC DNA]</scope>
    <source>
        <strain evidence="14 15">NIES-4468</strain>
    </source>
</reference>
<evidence type="ECO:0000256" key="8">
    <source>
        <dbReference type="ARBA" id="ARBA00023211"/>
    </source>
</evidence>
<feature type="compositionally biased region" description="Basic and acidic residues" evidence="11">
    <location>
        <begin position="293"/>
        <end position="306"/>
    </location>
</feature>
<comment type="catalytic activity">
    <reaction evidence="1">
        <text>(2R)-2-phosphoglycerate = (2R)-3-phosphoglycerate</text>
        <dbReference type="Rhea" id="RHEA:15901"/>
        <dbReference type="ChEBI" id="CHEBI:58272"/>
        <dbReference type="ChEBI" id="CHEBI:58289"/>
        <dbReference type="EC" id="5.4.2.12"/>
    </reaction>
</comment>
<evidence type="ECO:0000313" key="14">
    <source>
        <dbReference type="EMBL" id="GLI71735.1"/>
    </source>
</evidence>
<comment type="similarity">
    <text evidence="4">Belongs to the BPG-independent phosphoglycerate mutase family.</text>
</comment>
<feature type="compositionally biased region" description="Low complexity" evidence="11">
    <location>
        <begin position="606"/>
        <end position="616"/>
    </location>
</feature>
<evidence type="ECO:0000313" key="15">
    <source>
        <dbReference type="Proteomes" id="UP001165090"/>
    </source>
</evidence>
<dbReference type="InterPro" id="IPR011258">
    <property type="entry name" value="BPG-indep_PGM_N"/>
</dbReference>
<dbReference type="PRINTS" id="PR01415">
    <property type="entry name" value="ANKYRIN"/>
</dbReference>
<evidence type="ECO:0000256" key="9">
    <source>
        <dbReference type="ARBA" id="ARBA00023235"/>
    </source>
</evidence>
<dbReference type="InterPro" id="IPR006124">
    <property type="entry name" value="Metalloenzyme"/>
</dbReference>
<dbReference type="Pfam" id="PF01676">
    <property type="entry name" value="Metalloenzyme"/>
    <property type="match status" value="1"/>
</dbReference>
<dbReference type="Pfam" id="PF12796">
    <property type="entry name" value="Ank_2"/>
    <property type="match status" value="1"/>
</dbReference>
<dbReference type="Gene3D" id="3.40.1450.10">
    <property type="entry name" value="BPG-independent phosphoglycerate mutase, domain B"/>
    <property type="match status" value="2"/>
</dbReference>
<dbReference type="Pfam" id="PF06415">
    <property type="entry name" value="iPGM_N"/>
    <property type="match status" value="2"/>
</dbReference>
<keyword evidence="15" id="KW-1185">Reference proteome</keyword>
<name>A0ABQ5SQD6_9CHLO</name>
<dbReference type="PANTHER" id="PTHR31637:SF0">
    <property type="entry name" value="2,3-BISPHOSPHOGLYCERATE-INDEPENDENT PHOSPHOGLYCERATE MUTASE"/>
    <property type="match status" value="1"/>
</dbReference>
<evidence type="ECO:0000256" key="10">
    <source>
        <dbReference type="PROSITE-ProRule" id="PRU00023"/>
    </source>
</evidence>
<feature type="compositionally biased region" description="Acidic residues" evidence="11">
    <location>
        <begin position="1216"/>
        <end position="1229"/>
    </location>
</feature>
<gene>
    <name evidence="14" type="ORF">VaNZ11_017039</name>
</gene>
<feature type="domain" description="BPG-independent PGAM N-terminal" evidence="13">
    <location>
        <begin position="1036"/>
        <end position="1213"/>
    </location>
</feature>
<comment type="pathway">
    <text evidence="3">Carbohydrate degradation; glycolysis; pyruvate from D-glyceraldehyde 3-phosphate: step 3/5.</text>
</comment>
<feature type="non-terminal residue" evidence="14">
    <location>
        <position position="1"/>
    </location>
</feature>
<proteinExistence type="inferred from homology"/>
<feature type="compositionally biased region" description="Polar residues" evidence="11">
    <location>
        <begin position="823"/>
        <end position="853"/>
    </location>
</feature>
<evidence type="ECO:0000256" key="7">
    <source>
        <dbReference type="ARBA" id="ARBA00023152"/>
    </source>
</evidence>
<feature type="repeat" description="ANK" evidence="10">
    <location>
        <begin position="136"/>
        <end position="168"/>
    </location>
</feature>